<keyword evidence="2" id="KW-1185">Reference proteome</keyword>
<dbReference type="EMBL" id="CAJNDS010002701">
    <property type="protein sequence ID" value="CAE7567852.1"/>
    <property type="molecule type" value="Genomic_DNA"/>
</dbReference>
<organism evidence="1 2">
    <name type="scientific">Symbiodinium natans</name>
    <dbReference type="NCBI Taxonomy" id="878477"/>
    <lineage>
        <taxon>Eukaryota</taxon>
        <taxon>Sar</taxon>
        <taxon>Alveolata</taxon>
        <taxon>Dinophyceae</taxon>
        <taxon>Suessiales</taxon>
        <taxon>Symbiodiniaceae</taxon>
        <taxon>Symbiodinium</taxon>
    </lineage>
</organism>
<comment type="caution">
    <text evidence="1">The sequence shown here is derived from an EMBL/GenBank/DDBJ whole genome shotgun (WGS) entry which is preliminary data.</text>
</comment>
<evidence type="ECO:0000313" key="1">
    <source>
        <dbReference type="EMBL" id="CAE7567852.1"/>
    </source>
</evidence>
<dbReference type="Proteomes" id="UP000604046">
    <property type="component" value="Unassembled WGS sequence"/>
</dbReference>
<gene>
    <name evidence="1" type="ORF">SNAT2548_LOCUS32229</name>
</gene>
<proteinExistence type="predicted"/>
<dbReference type="AlphaFoldDB" id="A0A812UGC6"/>
<sequence length="121" mass="12897">MSLEIRTGCSSFSCASGSDFNEEMFGLPALASPQHVRWMRMECTPVSSRRLRWRASSVRGARATHAAGAALQYCLSVVVAPVALNGHEHLTFCNKASHAQASVDLVEGPFQFAGGTCSGHA</sequence>
<evidence type="ECO:0000313" key="2">
    <source>
        <dbReference type="Proteomes" id="UP000604046"/>
    </source>
</evidence>
<accession>A0A812UGC6</accession>
<name>A0A812UGC6_9DINO</name>
<protein>
    <submittedName>
        <fullName evidence="1">Uncharacterized protein</fullName>
    </submittedName>
</protein>
<reference evidence="1" key="1">
    <citation type="submission" date="2021-02" db="EMBL/GenBank/DDBJ databases">
        <authorList>
            <person name="Dougan E. K."/>
            <person name="Rhodes N."/>
            <person name="Thang M."/>
            <person name="Chan C."/>
        </authorList>
    </citation>
    <scope>NUCLEOTIDE SEQUENCE</scope>
</reference>